<feature type="compositionally biased region" description="Low complexity" evidence="1">
    <location>
        <begin position="180"/>
        <end position="198"/>
    </location>
</feature>
<accession>A0A542W2X2</accession>
<feature type="region of interest" description="Disordered" evidence="1">
    <location>
        <begin position="110"/>
        <end position="198"/>
    </location>
</feature>
<name>A0A542W2X2_ZYMMB</name>
<protein>
    <submittedName>
        <fullName evidence="3">Uncharacterized protein DUF4167</fullName>
    </submittedName>
</protein>
<evidence type="ECO:0000256" key="1">
    <source>
        <dbReference type="SAM" id="MobiDB-lite"/>
    </source>
</evidence>
<dbReference type="AlphaFoldDB" id="A0A542W2X2"/>
<feature type="compositionally biased region" description="Polar residues" evidence="1">
    <location>
        <begin position="1"/>
        <end position="11"/>
    </location>
</feature>
<feature type="compositionally biased region" description="Basic and acidic residues" evidence="1">
    <location>
        <begin position="315"/>
        <end position="327"/>
    </location>
</feature>
<dbReference type="OrthoDB" id="9816310at2"/>
<feature type="compositionally biased region" description="Low complexity" evidence="1">
    <location>
        <begin position="32"/>
        <end position="41"/>
    </location>
</feature>
<feature type="region of interest" description="Disordered" evidence="1">
    <location>
        <begin position="293"/>
        <end position="363"/>
    </location>
</feature>
<feature type="region of interest" description="Disordered" evidence="1">
    <location>
        <begin position="1"/>
        <end position="56"/>
    </location>
</feature>
<dbReference type="InterPro" id="IPR025430">
    <property type="entry name" value="DUF4167"/>
</dbReference>
<sequence length="363" mass="41563">MADGDLTTSSDEGSEQLINNRQNGRRRGRSGGLPRSNSNNGMDRNNRIDNRARGNASQLHEKYKALARDMQLQGDRVMTEYYLQFADHYFRILNDNRLRYEEARMRDRNLLPEGDNNEQVIDNRSSMDNRQNADNSRQPMDNRFDNRRTPAYNNNAENRIRRPRRAIGDNRMAGDDRNNGDNGYSDNGYNANTNNNEYNNPVRARRIVENNDRYDMRADFNDREENRMVETAMPVQPQPSLPVEATDQEVAAPPVRRRGRRPKAVVEAEARKAAEAAQRYAEGGIQENNIEAVAAPSTDTMAEAPVRRRGRRPKAVIEAEARLEADRLPPATNPIETADQEEEKPRRRGRRPKAETESVTVEA</sequence>
<evidence type="ECO:0000313" key="4">
    <source>
        <dbReference type="Proteomes" id="UP000316887"/>
    </source>
</evidence>
<feature type="compositionally biased region" description="Polar residues" evidence="1">
    <location>
        <begin position="117"/>
        <end position="139"/>
    </location>
</feature>
<evidence type="ECO:0000313" key="3">
    <source>
        <dbReference type="EMBL" id="TQL17839.1"/>
    </source>
</evidence>
<organism evidence="3 4">
    <name type="scientific">Zymomonas mobilis</name>
    <dbReference type="NCBI Taxonomy" id="542"/>
    <lineage>
        <taxon>Bacteria</taxon>
        <taxon>Pseudomonadati</taxon>
        <taxon>Pseudomonadota</taxon>
        <taxon>Alphaproteobacteria</taxon>
        <taxon>Sphingomonadales</taxon>
        <taxon>Zymomonadaceae</taxon>
        <taxon>Zymomonas</taxon>
    </lineage>
</organism>
<dbReference type="Proteomes" id="UP000316887">
    <property type="component" value="Unassembled WGS sequence"/>
</dbReference>
<evidence type="ECO:0000259" key="2">
    <source>
        <dbReference type="Pfam" id="PF13763"/>
    </source>
</evidence>
<gene>
    <name evidence="3" type="ORF">FBY58_1445</name>
</gene>
<dbReference type="Pfam" id="PF13763">
    <property type="entry name" value="DUF4167"/>
    <property type="match status" value="1"/>
</dbReference>
<feature type="compositionally biased region" description="Basic and acidic residues" evidence="1">
    <location>
        <begin position="166"/>
        <end position="179"/>
    </location>
</feature>
<reference evidence="3 4" key="1">
    <citation type="submission" date="2019-06" db="EMBL/GenBank/DDBJ databases">
        <title>Genome sequencing of Zymomonas mobilis strains for genetic engineering and biofuel applications.</title>
        <authorList>
            <person name="Teravest M."/>
        </authorList>
    </citation>
    <scope>NUCLEOTIDE SEQUENCE [LARGE SCALE GENOMIC DNA]</scope>
    <source>
        <strain evidence="3 4">AN0101</strain>
    </source>
</reference>
<dbReference type="RefSeq" id="WP_141920266.1">
    <property type="nucleotide sequence ID" value="NZ_VFOF01000001.1"/>
</dbReference>
<comment type="caution">
    <text evidence="3">The sequence shown here is derived from an EMBL/GenBank/DDBJ whole genome shotgun (WGS) entry which is preliminary data.</text>
</comment>
<proteinExistence type="predicted"/>
<feature type="domain" description="DUF4167" evidence="2">
    <location>
        <begin position="25"/>
        <end position="97"/>
    </location>
</feature>
<dbReference type="EMBL" id="VFOF01000001">
    <property type="protein sequence ID" value="TQL17839.1"/>
    <property type="molecule type" value="Genomic_DNA"/>
</dbReference>